<dbReference type="GO" id="GO:0004140">
    <property type="term" value="F:dephospho-CoA kinase activity"/>
    <property type="evidence" value="ECO:0007669"/>
    <property type="project" value="UniProtKB-UniRule"/>
</dbReference>
<keyword evidence="3 5" id="KW-0067">ATP-binding</keyword>
<name>A0A198UN05_MORCA</name>
<dbReference type="NCBIfam" id="TIGR00152">
    <property type="entry name" value="dephospho-CoA kinase"/>
    <property type="match status" value="1"/>
</dbReference>
<keyword evidence="2 5" id="KW-0547">Nucleotide-binding</keyword>
<evidence type="ECO:0000256" key="6">
    <source>
        <dbReference type="NCBIfam" id="TIGR00152"/>
    </source>
</evidence>
<comment type="function">
    <text evidence="5">Catalyzes the phosphorylation of the 3'-hydroxyl group of dephosphocoenzyme A to form coenzyme A.</text>
</comment>
<comment type="similarity">
    <text evidence="1 5">Belongs to the CoaE family.</text>
</comment>
<dbReference type="GO" id="GO:0005524">
    <property type="term" value="F:ATP binding"/>
    <property type="evidence" value="ECO:0007669"/>
    <property type="project" value="UniProtKB-UniRule"/>
</dbReference>
<sequence length="211" mass="22898">MFILGLTGGIGSGKSAVSDYLGKQGITVVDADIIAHRLTADGSPLLMSLKEALGGWVLDDQGRYDRAAVRARVFNDPQTLDRLNAIIHPAIHQAILDELDGSQSAYTILSVPLLFEGRHKSPNLLSLCDHVLVADTSAETQRQRAAKRDGHDPAQIQAIIDKQISRAQRLALAQDIGADILVNDKTLDDLHQALDTLHQKYLAMAAQHDSK</sequence>
<comment type="subcellular location">
    <subcellularLocation>
        <location evidence="5">Cytoplasm</location>
    </subcellularLocation>
</comment>
<feature type="binding site" evidence="5">
    <location>
        <begin position="11"/>
        <end position="16"/>
    </location>
    <ligand>
        <name>ATP</name>
        <dbReference type="ChEBI" id="CHEBI:30616"/>
    </ligand>
</feature>
<dbReference type="HAMAP" id="MF_00376">
    <property type="entry name" value="Dephospho_CoA_kinase"/>
    <property type="match status" value="1"/>
</dbReference>
<dbReference type="InterPro" id="IPR001977">
    <property type="entry name" value="Depp_CoAkinase"/>
</dbReference>
<dbReference type="Pfam" id="PF01121">
    <property type="entry name" value="CoaE"/>
    <property type="match status" value="1"/>
</dbReference>
<evidence type="ECO:0000256" key="5">
    <source>
        <dbReference type="HAMAP-Rule" id="MF_00376"/>
    </source>
</evidence>
<dbReference type="PROSITE" id="PS51219">
    <property type="entry name" value="DPCK"/>
    <property type="match status" value="1"/>
</dbReference>
<evidence type="ECO:0000256" key="2">
    <source>
        <dbReference type="ARBA" id="ARBA00022741"/>
    </source>
</evidence>
<dbReference type="GO" id="GO:0015937">
    <property type="term" value="P:coenzyme A biosynthetic process"/>
    <property type="evidence" value="ECO:0007669"/>
    <property type="project" value="UniProtKB-UniRule"/>
</dbReference>
<accession>A0A198UN05</accession>
<dbReference type="Gene3D" id="3.40.50.300">
    <property type="entry name" value="P-loop containing nucleotide triphosphate hydrolases"/>
    <property type="match status" value="1"/>
</dbReference>
<keyword evidence="8" id="KW-1185">Reference proteome</keyword>
<dbReference type="SUPFAM" id="SSF52540">
    <property type="entry name" value="P-loop containing nucleoside triphosphate hydrolases"/>
    <property type="match status" value="1"/>
</dbReference>
<dbReference type="CDD" id="cd02022">
    <property type="entry name" value="DPCK"/>
    <property type="match status" value="1"/>
</dbReference>
<keyword evidence="5" id="KW-0963">Cytoplasm</keyword>
<dbReference type="UniPathway" id="UPA00241">
    <property type="reaction ID" value="UER00356"/>
</dbReference>
<protein>
    <recommendedName>
        <fullName evidence="5 6">Dephospho-CoA kinase</fullName>
        <ecNumber evidence="5 6">2.7.1.24</ecNumber>
    </recommendedName>
    <alternativeName>
        <fullName evidence="5">Dephosphocoenzyme A kinase</fullName>
    </alternativeName>
</protein>
<evidence type="ECO:0000256" key="1">
    <source>
        <dbReference type="ARBA" id="ARBA00009018"/>
    </source>
</evidence>
<comment type="pathway">
    <text evidence="5">Cofactor biosynthesis; coenzyme A biosynthesis; CoA from (R)-pantothenate: step 5/5.</text>
</comment>
<dbReference type="GO" id="GO:0005737">
    <property type="term" value="C:cytoplasm"/>
    <property type="evidence" value="ECO:0007669"/>
    <property type="project" value="UniProtKB-SubCell"/>
</dbReference>
<reference evidence="7 8" key="1">
    <citation type="journal article" date="2016" name="Genome Biol. Evol.">
        <title>Comparative Genomic Analyses of the Moraxella catarrhalis Serosensitive and Seroresistant Lineages Demonstrate Their Independent Evolution.</title>
        <authorList>
            <person name="Earl J.P."/>
            <person name="de Vries S.P."/>
            <person name="Ahmed A."/>
            <person name="Powell E."/>
            <person name="Schultz M.P."/>
            <person name="Hermans P.W."/>
            <person name="Hill D.J."/>
            <person name="Zhou Z."/>
            <person name="Constantinidou C.I."/>
            <person name="Hu F.Z."/>
            <person name="Bootsma H.J."/>
            <person name="Ehrlich G.D."/>
        </authorList>
    </citation>
    <scope>NUCLEOTIDE SEQUENCE [LARGE SCALE GENOMIC DNA]</scope>
    <source>
        <strain evidence="7 8">Z7542</strain>
    </source>
</reference>
<proteinExistence type="inferred from homology"/>
<evidence type="ECO:0000256" key="4">
    <source>
        <dbReference type="ARBA" id="ARBA00022993"/>
    </source>
</evidence>
<keyword evidence="5 7" id="KW-0418">Kinase</keyword>
<comment type="catalytic activity">
    <reaction evidence="5">
        <text>3'-dephospho-CoA + ATP = ADP + CoA + H(+)</text>
        <dbReference type="Rhea" id="RHEA:18245"/>
        <dbReference type="ChEBI" id="CHEBI:15378"/>
        <dbReference type="ChEBI" id="CHEBI:30616"/>
        <dbReference type="ChEBI" id="CHEBI:57287"/>
        <dbReference type="ChEBI" id="CHEBI:57328"/>
        <dbReference type="ChEBI" id="CHEBI:456216"/>
        <dbReference type="EC" id="2.7.1.24"/>
    </reaction>
</comment>
<gene>
    <name evidence="5" type="primary">coaE</name>
    <name evidence="7" type="ORF">AO384_0422</name>
</gene>
<dbReference type="AlphaFoldDB" id="A0A198UN05"/>
<evidence type="ECO:0000313" key="7">
    <source>
        <dbReference type="EMBL" id="OAU97736.1"/>
    </source>
</evidence>
<dbReference type="OrthoDB" id="9812943at2"/>
<evidence type="ECO:0000313" key="8">
    <source>
        <dbReference type="Proteomes" id="UP000078228"/>
    </source>
</evidence>
<keyword evidence="4 5" id="KW-0173">Coenzyme A biosynthesis</keyword>
<dbReference type="PANTHER" id="PTHR10695">
    <property type="entry name" value="DEPHOSPHO-COA KINASE-RELATED"/>
    <property type="match status" value="1"/>
</dbReference>
<dbReference type="Proteomes" id="UP000078228">
    <property type="component" value="Unassembled WGS sequence"/>
</dbReference>
<organism evidence="7 8">
    <name type="scientific">Moraxella catarrhalis</name>
    <name type="common">Branhamella catarrhalis</name>
    <dbReference type="NCBI Taxonomy" id="480"/>
    <lineage>
        <taxon>Bacteria</taxon>
        <taxon>Pseudomonadati</taxon>
        <taxon>Pseudomonadota</taxon>
        <taxon>Gammaproteobacteria</taxon>
        <taxon>Moraxellales</taxon>
        <taxon>Moraxellaceae</taxon>
        <taxon>Moraxella</taxon>
    </lineage>
</organism>
<dbReference type="InterPro" id="IPR027417">
    <property type="entry name" value="P-loop_NTPase"/>
</dbReference>
<comment type="caution">
    <text evidence="7">The sequence shown here is derived from an EMBL/GenBank/DDBJ whole genome shotgun (WGS) entry which is preliminary data.</text>
</comment>
<dbReference type="PATRIC" id="fig|480.237.peg.579"/>
<dbReference type="RefSeq" id="WP_064611770.1">
    <property type="nucleotide sequence ID" value="NZ_LXHB01000131.1"/>
</dbReference>
<evidence type="ECO:0000256" key="3">
    <source>
        <dbReference type="ARBA" id="ARBA00022840"/>
    </source>
</evidence>
<keyword evidence="5 7" id="KW-0808">Transferase</keyword>
<dbReference type="PANTHER" id="PTHR10695:SF46">
    <property type="entry name" value="BIFUNCTIONAL COENZYME A SYNTHASE-RELATED"/>
    <property type="match status" value="1"/>
</dbReference>
<dbReference type="EC" id="2.7.1.24" evidence="5 6"/>
<dbReference type="EMBL" id="LXHC01000005">
    <property type="protein sequence ID" value="OAU97736.1"/>
    <property type="molecule type" value="Genomic_DNA"/>
</dbReference>